<comment type="caution">
    <text evidence="1">The sequence shown here is derived from an EMBL/GenBank/DDBJ whole genome shotgun (WGS) entry which is preliminary data.</text>
</comment>
<reference evidence="1 2" key="1">
    <citation type="submission" date="2024-03" db="EMBL/GenBank/DDBJ databases">
        <title>Actinomycetospora sp. OC33-EN06, a novel actinomycete isolated from wild orchid (Aerides multiflora).</title>
        <authorList>
            <person name="Suriyachadkun C."/>
        </authorList>
    </citation>
    <scope>NUCLEOTIDE SEQUENCE [LARGE SCALE GENOMIC DNA]</scope>
    <source>
        <strain evidence="1 2">OC33-EN06</strain>
    </source>
</reference>
<name>A0ABU8N0B0_9PSEU</name>
<organism evidence="1 2">
    <name type="scientific">Actinomycetospora aeridis</name>
    <dbReference type="NCBI Taxonomy" id="3129231"/>
    <lineage>
        <taxon>Bacteria</taxon>
        <taxon>Bacillati</taxon>
        <taxon>Actinomycetota</taxon>
        <taxon>Actinomycetes</taxon>
        <taxon>Pseudonocardiales</taxon>
        <taxon>Pseudonocardiaceae</taxon>
        <taxon>Actinomycetospora</taxon>
    </lineage>
</organism>
<dbReference type="RefSeq" id="WP_337711660.1">
    <property type="nucleotide sequence ID" value="NZ_JBBEGL010000001.1"/>
</dbReference>
<proteinExistence type="predicted"/>
<gene>
    <name evidence="1" type="ORF">WCD41_01790</name>
</gene>
<dbReference type="EMBL" id="JBBEGL010000001">
    <property type="protein sequence ID" value="MEJ2885166.1"/>
    <property type="molecule type" value="Genomic_DNA"/>
</dbReference>
<evidence type="ECO:0000313" key="2">
    <source>
        <dbReference type="Proteomes" id="UP001370100"/>
    </source>
</evidence>
<sequence>MAAVSVVHPPSGASYVLVLVDLDDGVRAMGRGGPGLAVGTRVRAATEDGLLTFGEA</sequence>
<evidence type="ECO:0008006" key="3">
    <source>
        <dbReference type="Google" id="ProtNLM"/>
    </source>
</evidence>
<evidence type="ECO:0000313" key="1">
    <source>
        <dbReference type="EMBL" id="MEJ2885166.1"/>
    </source>
</evidence>
<protein>
    <recommendedName>
        <fullName evidence="3">DUF35 domain-containing protein</fullName>
    </recommendedName>
</protein>
<accession>A0ABU8N0B0</accession>
<dbReference type="Proteomes" id="UP001370100">
    <property type="component" value="Unassembled WGS sequence"/>
</dbReference>
<keyword evidence="2" id="KW-1185">Reference proteome</keyword>